<organism evidence="3 4">
    <name type="scientific">Exophiala mesophila</name>
    <name type="common">Black yeast-like fungus</name>
    <dbReference type="NCBI Taxonomy" id="212818"/>
    <lineage>
        <taxon>Eukaryota</taxon>
        <taxon>Fungi</taxon>
        <taxon>Dikarya</taxon>
        <taxon>Ascomycota</taxon>
        <taxon>Pezizomycotina</taxon>
        <taxon>Eurotiomycetes</taxon>
        <taxon>Chaetothyriomycetidae</taxon>
        <taxon>Chaetothyriales</taxon>
        <taxon>Herpotrichiellaceae</taxon>
        <taxon>Exophiala</taxon>
    </lineage>
</organism>
<feature type="domain" description="Alpha/beta hydrolase fold-3" evidence="2">
    <location>
        <begin position="43"/>
        <end position="264"/>
    </location>
</feature>
<dbReference type="AlphaFoldDB" id="A0A438MTC6"/>
<evidence type="ECO:0000259" key="2">
    <source>
        <dbReference type="Pfam" id="PF07859"/>
    </source>
</evidence>
<dbReference type="PANTHER" id="PTHR48081:SF8">
    <property type="entry name" value="ALPHA_BETA HYDROLASE FOLD-3 DOMAIN-CONTAINING PROTEIN-RELATED"/>
    <property type="match status" value="1"/>
</dbReference>
<dbReference type="InterPro" id="IPR029058">
    <property type="entry name" value="AB_hydrolase_fold"/>
</dbReference>
<accession>A0A438MTC6</accession>
<dbReference type="InterPro" id="IPR050300">
    <property type="entry name" value="GDXG_lipolytic_enzyme"/>
</dbReference>
<proteinExistence type="predicted"/>
<evidence type="ECO:0000313" key="4">
    <source>
        <dbReference type="Proteomes" id="UP000288859"/>
    </source>
</evidence>
<protein>
    <recommendedName>
        <fullName evidence="2">Alpha/beta hydrolase fold-3 domain-containing protein</fullName>
    </recommendedName>
</protein>
<dbReference type="InterPro" id="IPR013094">
    <property type="entry name" value="AB_hydrolase_3"/>
</dbReference>
<dbReference type="Proteomes" id="UP000288859">
    <property type="component" value="Unassembled WGS sequence"/>
</dbReference>
<sequence>MASLASEVALADHTITTRDNYALEARTYRPTRAKSDENLPIYVHFHGGGFYFGTLSSEDAICSRIAINTGVVVLNVNYRHAPEYPYPVAWNDSEDALNWASQHSETFKGDKSRIIVGGISAGGWLSASLTLTNLRRNLEDRVNIIGQVLMIPATVYYDCRESQLKLLKDPGVSSFKQNEFAPVLSLERVKQFNGLLHITNPDPSDLRLNPGLATPKEVQNLPPTTFGIAGSDPLRDEGLLYAKYLTENGVPTRTNVFKGVPHGFRRFGDKLSACKHWDRVMEEGILWALTNPPASKEFNIQVY</sequence>
<dbReference type="EMBL" id="NAJM01000064">
    <property type="protein sequence ID" value="RVX66324.1"/>
    <property type="molecule type" value="Genomic_DNA"/>
</dbReference>
<dbReference type="Gene3D" id="3.40.50.1820">
    <property type="entry name" value="alpha/beta hydrolase"/>
    <property type="match status" value="1"/>
</dbReference>
<dbReference type="Pfam" id="PF07859">
    <property type="entry name" value="Abhydrolase_3"/>
    <property type="match status" value="1"/>
</dbReference>
<dbReference type="GO" id="GO:0016787">
    <property type="term" value="F:hydrolase activity"/>
    <property type="evidence" value="ECO:0007669"/>
    <property type="project" value="UniProtKB-KW"/>
</dbReference>
<evidence type="ECO:0000256" key="1">
    <source>
        <dbReference type="ARBA" id="ARBA00022801"/>
    </source>
</evidence>
<comment type="caution">
    <text evidence="3">The sequence shown here is derived from an EMBL/GenBank/DDBJ whole genome shotgun (WGS) entry which is preliminary data.</text>
</comment>
<gene>
    <name evidence="3" type="ORF">B0A52_09755</name>
</gene>
<dbReference type="PANTHER" id="PTHR48081">
    <property type="entry name" value="AB HYDROLASE SUPERFAMILY PROTEIN C4A8.06C"/>
    <property type="match status" value="1"/>
</dbReference>
<name>A0A438MTC6_EXOME</name>
<dbReference type="VEuPathDB" id="FungiDB:PV10_06017"/>
<evidence type="ECO:0000313" key="3">
    <source>
        <dbReference type="EMBL" id="RVX66324.1"/>
    </source>
</evidence>
<dbReference type="SUPFAM" id="SSF53474">
    <property type="entry name" value="alpha/beta-Hydrolases"/>
    <property type="match status" value="1"/>
</dbReference>
<reference evidence="3 4" key="1">
    <citation type="submission" date="2017-03" db="EMBL/GenBank/DDBJ databases">
        <title>Genomes of endolithic fungi from Antarctica.</title>
        <authorList>
            <person name="Coleine C."/>
            <person name="Masonjones S."/>
            <person name="Stajich J.E."/>
        </authorList>
    </citation>
    <scope>NUCLEOTIDE SEQUENCE [LARGE SCALE GENOMIC DNA]</scope>
    <source>
        <strain evidence="3 4">CCFEE 6314</strain>
    </source>
</reference>
<dbReference type="OrthoDB" id="408631at2759"/>
<keyword evidence="1" id="KW-0378">Hydrolase</keyword>